<comment type="similarity">
    <text evidence="1">Belongs to the SorC transcriptional regulatory family.</text>
</comment>
<reference evidence="7 8" key="1">
    <citation type="submission" date="2016-10" db="EMBL/GenBank/DDBJ databases">
        <authorList>
            <person name="de Groot N.N."/>
        </authorList>
    </citation>
    <scope>NUCLEOTIDE SEQUENCE [LARGE SCALE GENOMIC DNA]</scope>
    <source>
        <strain evidence="7 8">DSM 45610</strain>
    </source>
</reference>
<dbReference type="PANTHER" id="PTHR34294:SF5">
    <property type="entry name" value="CENTRAL GLYCOLYTIC GENES REGULATOR"/>
    <property type="match status" value="1"/>
</dbReference>
<dbReference type="InterPro" id="IPR048715">
    <property type="entry name" value="CggR_N"/>
</dbReference>
<evidence type="ECO:0000259" key="5">
    <source>
        <dbReference type="Pfam" id="PF04198"/>
    </source>
</evidence>
<dbReference type="SUPFAM" id="SSF100950">
    <property type="entry name" value="NagB/RpiA/CoA transferase-like"/>
    <property type="match status" value="1"/>
</dbReference>
<proteinExistence type="inferred from homology"/>
<dbReference type="InterPro" id="IPR051054">
    <property type="entry name" value="SorC_transcr_regulators"/>
</dbReference>
<dbReference type="InterPro" id="IPR037171">
    <property type="entry name" value="NagB/RpiA_transferase-like"/>
</dbReference>
<dbReference type="AlphaFoldDB" id="A0A1H2TS24"/>
<evidence type="ECO:0000256" key="4">
    <source>
        <dbReference type="ARBA" id="ARBA00023163"/>
    </source>
</evidence>
<gene>
    <name evidence="7" type="ORF">SAMN05444487_103231</name>
</gene>
<dbReference type="Gene3D" id="1.10.10.10">
    <property type="entry name" value="Winged helix-like DNA-binding domain superfamily/Winged helix DNA-binding domain"/>
    <property type="match status" value="1"/>
</dbReference>
<dbReference type="InterPro" id="IPR036388">
    <property type="entry name" value="WH-like_DNA-bd_sf"/>
</dbReference>
<keyword evidence="8" id="KW-1185">Reference proteome</keyword>
<dbReference type="Proteomes" id="UP000198534">
    <property type="component" value="Unassembled WGS sequence"/>
</dbReference>
<dbReference type="Pfam" id="PF21715">
    <property type="entry name" value="CggR_N"/>
    <property type="match status" value="1"/>
</dbReference>
<evidence type="ECO:0000313" key="8">
    <source>
        <dbReference type="Proteomes" id="UP000198534"/>
    </source>
</evidence>
<organism evidence="7 8">
    <name type="scientific">Marininema mesophilum</name>
    <dbReference type="NCBI Taxonomy" id="1048340"/>
    <lineage>
        <taxon>Bacteria</taxon>
        <taxon>Bacillati</taxon>
        <taxon>Bacillota</taxon>
        <taxon>Bacilli</taxon>
        <taxon>Bacillales</taxon>
        <taxon>Thermoactinomycetaceae</taxon>
        <taxon>Marininema</taxon>
    </lineage>
</organism>
<dbReference type="RefSeq" id="WP_091736942.1">
    <property type="nucleotide sequence ID" value="NZ_FNNQ01000003.1"/>
</dbReference>
<feature type="domain" description="CggR N-terminal DNA binding" evidence="6">
    <location>
        <begin position="18"/>
        <end position="87"/>
    </location>
</feature>
<dbReference type="STRING" id="1048340.SAMN05444487_103231"/>
<dbReference type="EMBL" id="FNNQ01000003">
    <property type="protein sequence ID" value="SDW46567.1"/>
    <property type="molecule type" value="Genomic_DNA"/>
</dbReference>
<dbReference type="OrthoDB" id="9793820at2"/>
<evidence type="ECO:0000259" key="6">
    <source>
        <dbReference type="Pfam" id="PF21715"/>
    </source>
</evidence>
<feature type="domain" description="Sugar-binding" evidence="5">
    <location>
        <begin position="90"/>
        <end position="338"/>
    </location>
</feature>
<dbReference type="Gene3D" id="3.40.50.1360">
    <property type="match status" value="1"/>
</dbReference>
<dbReference type="SUPFAM" id="SSF46785">
    <property type="entry name" value="Winged helix' DNA-binding domain"/>
    <property type="match status" value="1"/>
</dbReference>
<evidence type="ECO:0000256" key="1">
    <source>
        <dbReference type="ARBA" id="ARBA00010466"/>
    </source>
</evidence>
<dbReference type="GO" id="GO:0003677">
    <property type="term" value="F:DNA binding"/>
    <property type="evidence" value="ECO:0007669"/>
    <property type="project" value="UniProtKB-KW"/>
</dbReference>
<dbReference type="GO" id="GO:0030246">
    <property type="term" value="F:carbohydrate binding"/>
    <property type="evidence" value="ECO:0007669"/>
    <property type="project" value="InterPro"/>
</dbReference>
<accession>A0A1H2TS24</accession>
<evidence type="ECO:0000313" key="7">
    <source>
        <dbReference type="EMBL" id="SDW46567.1"/>
    </source>
</evidence>
<keyword evidence="4" id="KW-0804">Transcription</keyword>
<keyword evidence="3" id="KW-0238">DNA-binding</keyword>
<keyword evidence="2" id="KW-0805">Transcription regulation</keyword>
<name>A0A1H2TS24_9BACL</name>
<dbReference type="Pfam" id="PF04198">
    <property type="entry name" value="Sugar-bind"/>
    <property type="match status" value="1"/>
</dbReference>
<protein>
    <submittedName>
        <fullName evidence="7">Central glycolytic genes regulator</fullName>
    </submittedName>
</protein>
<evidence type="ECO:0000256" key="3">
    <source>
        <dbReference type="ARBA" id="ARBA00023125"/>
    </source>
</evidence>
<dbReference type="InterPro" id="IPR036390">
    <property type="entry name" value="WH_DNA-bd_sf"/>
</dbReference>
<sequence length="342" mass="37042">MKTILELQKKLLPDLLDVLKQRYEVLRHLYLMQPVGRRSLASALGMTERILRSEVEFLREQGLIRIETVGMKLSDVGVDLVAEMEPLIKDLFGLTDLENHLATHLRLKRVIVVPGDSDRSDWVKKEMGRAVARLLKAISRSNQVVAVAGGTTLAAVAEMMTASSSLKTTTFVPARGGLGEVVELEANTIASLMATKAGGNYRLLHVPDQLSDAARETLMKEPRIQEMMELVRSACIVVHGIGDAKAMAERRKSSPELLAHLEQEGAVGEAFGYYFARDGRIVHYGRSIGLTLEDLARAHNVIAVAGGSGKAESIAAVCPVVGGGTLITDESAARAILSDVNL</sequence>
<dbReference type="InterPro" id="IPR007324">
    <property type="entry name" value="Sugar-bd_dom_put"/>
</dbReference>
<evidence type="ECO:0000256" key="2">
    <source>
        <dbReference type="ARBA" id="ARBA00023015"/>
    </source>
</evidence>
<dbReference type="PANTHER" id="PTHR34294">
    <property type="entry name" value="TRANSCRIPTIONAL REGULATOR-RELATED"/>
    <property type="match status" value="1"/>
</dbReference>